<feature type="compositionally biased region" description="Polar residues" evidence="1">
    <location>
        <begin position="151"/>
        <end position="197"/>
    </location>
</feature>
<organism evidence="2 3">
    <name type="scientific">Clathrus columnatus</name>
    <dbReference type="NCBI Taxonomy" id="1419009"/>
    <lineage>
        <taxon>Eukaryota</taxon>
        <taxon>Fungi</taxon>
        <taxon>Dikarya</taxon>
        <taxon>Basidiomycota</taxon>
        <taxon>Agaricomycotina</taxon>
        <taxon>Agaricomycetes</taxon>
        <taxon>Phallomycetidae</taxon>
        <taxon>Phallales</taxon>
        <taxon>Clathraceae</taxon>
        <taxon>Clathrus</taxon>
    </lineage>
</organism>
<feature type="region of interest" description="Disordered" evidence="1">
    <location>
        <begin position="115"/>
        <end position="230"/>
    </location>
</feature>
<protein>
    <submittedName>
        <fullName evidence="2">Uncharacterized protein</fullName>
    </submittedName>
</protein>
<feature type="region of interest" description="Disordered" evidence="1">
    <location>
        <begin position="1"/>
        <end position="67"/>
    </location>
</feature>
<keyword evidence="3" id="KW-1185">Reference proteome</keyword>
<evidence type="ECO:0000313" key="2">
    <source>
        <dbReference type="EMBL" id="GJJ15561.1"/>
    </source>
</evidence>
<accession>A0AAV5AT91</accession>
<dbReference type="Proteomes" id="UP001050691">
    <property type="component" value="Unassembled WGS sequence"/>
</dbReference>
<dbReference type="AlphaFoldDB" id="A0AAV5AT91"/>
<name>A0AAV5AT91_9AGAM</name>
<sequence>MKTLHSKFSDDENNGADWSSLRGEDEDDIPLAQRIPGALQAQKSIRSRNRAYSTKVKPEVEARTKQSSFEVTELTRKLVKLNDRSFTQPTNGTGTYWSAHNSLYSNSTSPPPLLPIPFTPLNVSSESRNRPRNKSFSQQATPDINFIPNATLLSRSTTQSAPKASSRTTQSSVSEPFPTESSTTRPTINPPSRSQTDPPVRSRSKSFSSLSKNTEAFPRSIDQTRLPPLPLPNLRPINTTQLQVPLQSSSNAVQQRIFIDTMQRFNTVQIHAQTSAYEIITKIATQGELGSGDVTDASKDWMLWEIAQDFGLGMI</sequence>
<evidence type="ECO:0000313" key="3">
    <source>
        <dbReference type="Proteomes" id="UP001050691"/>
    </source>
</evidence>
<gene>
    <name evidence="2" type="ORF">Clacol_009839</name>
</gene>
<proteinExistence type="predicted"/>
<comment type="caution">
    <text evidence="2">The sequence shown here is derived from an EMBL/GenBank/DDBJ whole genome shotgun (WGS) entry which is preliminary data.</text>
</comment>
<evidence type="ECO:0000256" key="1">
    <source>
        <dbReference type="SAM" id="MobiDB-lite"/>
    </source>
</evidence>
<dbReference type="EMBL" id="BPWL01000011">
    <property type="protein sequence ID" value="GJJ15561.1"/>
    <property type="molecule type" value="Genomic_DNA"/>
</dbReference>
<reference evidence="2" key="1">
    <citation type="submission" date="2021-10" db="EMBL/GenBank/DDBJ databases">
        <title>De novo Genome Assembly of Clathrus columnatus (Basidiomycota, Fungi) Using Illumina and Nanopore Sequence Data.</title>
        <authorList>
            <person name="Ogiso-Tanaka E."/>
            <person name="Itagaki H."/>
            <person name="Hosoya T."/>
            <person name="Hosaka K."/>
        </authorList>
    </citation>
    <scope>NUCLEOTIDE SEQUENCE</scope>
    <source>
        <strain evidence="2">MO-923</strain>
    </source>
</reference>